<accession>A0A5J5L0R7</accession>
<gene>
    <name evidence="9 10" type="primary">secE</name>
    <name evidence="10" type="ORF">FCK90_02085</name>
</gene>
<comment type="subcellular location">
    <subcellularLocation>
        <location evidence="9">Cell membrane</location>
        <topology evidence="9">Single-pass membrane protein</topology>
    </subcellularLocation>
    <subcellularLocation>
        <location evidence="1">Membrane</location>
    </subcellularLocation>
</comment>
<evidence type="ECO:0000256" key="5">
    <source>
        <dbReference type="ARBA" id="ARBA00022927"/>
    </source>
</evidence>
<evidence type="ECO:0000256" key="1">
    <source>
        <dbReference type="ARBA" id="ARBA00004370"/>
    </source>
</evidence>
<dbReference type="GO" id="GO:0009306">
    <property type="term" value="P:protein secretion"/>
    <property type="evidence" value="ECO:0007669"/>
    <property type="project" value="UniProtKB-UniRule"/>
</dbReference>
<dbReference type="NCBIfam" id="TIGR00964">
    <property type="entry name" value="secE_bact"/>
    <property type="match status" value="1"/>
</dbReference>
<evidence type="ECO:0000256" key="6">
    <source>
        <dbReference type="ARBA" id="ARBA00022989"/>
    </source>
</evidence>
<protein>
    <recommendedName>
        <fullName evidence="9">Protein translocase subunit SecE</fullName>
    </recommendedName>
</protein>
<evidence type="ECO:0000256" key="4">
    <source>
        <dbReference type="ARBA" id="ARBA00022692"/>
    </source>
</evidence>
<dbReference type="InterPro" id="IPR038379">
    <property type="entry name" value="SecE_sf"/>
</dbReference>
<dbReference type="GO" id="GO:0065002">
    <property type="term" value="P:intracellular protein transmembrane transport"/>
    <property type="evidence" value="ECO:0007669"/>
    <property type="project" value="UniProtKB-UniRule"/>
</dbReference>
<evidence type="ECO:0000256" key="7">
    <source>
        <dbReference type="ARBA" id="ARBA00023010"/>
    </source>
</evidence>
<keyword evidence="8 9" id="KW-0472">Membrane</keyword>
<dbReference type="GO" id="GO:0005886">
    <property type="term" value="C:plasma membrane"/>
    <property type="evidence" value="ECO:0007669"/>
    <property type="project" value="UniProtKB-SubCell"/>
</dbReference>
<evidence type="ECO:0000256" key="3">
    <source>
        <dbReference type="ARBA" id="ARBA00022475"/>
    </source>
</evidence>
<keyword evidence="2 9" id="KW-0813">Transport</keyword>
<dbReference type="Proteomes" id="UP000325957">
    <property type="component" value="Unassembled WGS sequence"/>
</dbReference>
<evidence type="ECO:0000256" key="8">
    <source>
        <dbReference type="ARBA" id="ARBA00023136"/>
    </source>
</evidence>
<sequence length="87" mass="9425">MSQTTATDRPGGEPGEAPRGFFGRILLFLRQVLGELRKVHTPTRGELVQYVLVVLVFVAFMMALISVLDLGFGQLAMLVFGEGTVAS</sequence>
<evidence type="ECO:0000256" key="2">
    <source>
        <dbReference type="ARBA" id="ARBA00022448"/>
    </source>
</evidence>
<dbReference type="GO" id="GO:0006605">
    <property type="term" value="P:protein targeting"/>
    <property type="evidence" value="ECO:0007669"/>
    <property type="project" value="UniProtKB-UniRule"/>
</dbReference>
<evidence type="ECO:0000313" key="10">
    <source>
        <dbReference type="EMBL" id="KAA9395228.1"/>
    </source>
</evidence>
<dbReference type="PANTHER" id="PTHR33910:SF1">
    <property type="entry name" value="PROTEIN TRANSLOCASE SUBUNIT SECE"/>
    <property type="match status" value="1"/>
</dbReference>
<organism evidence="10 11">
    <name type="scientific">Kocuria coralli</name>
    <dbReference type="NCBI Taxonomy" id="1461025"/>
    <lineage>
        <taxon>Bacteria</taxon>
        <taxon>Bacillati</taxon>
        <taxon>Actinomycetota</taxon>
        <taxon>Actinomycetes</taxon>
        <taxon>Micrococcales</taxon>
        <taxon>Micrococcaceae</taxon>
        <taxon>Kocuria</taxon>
    </lineage>
</organism>
<reference evidence="10 11" key="1">
    <citation type="submission" date="2019-05" db="EMBL/GenBank/DDBJ databases">
        <title>Kocuria coralli sp. nov., a novel actinobacterium isolated from coral reef seawater.</title>
        <authorList>
            <person name="Li J."/>
        </authorList>
    </citation>
    <scope>NUCLEOTIDE SEQUENCE [LARGE SCALE GENOMIC DNA]</scope>
    <source>
        <strain evidence="10 11">SCSIO 13007</strain>
    </source>
</reference>
<comment type="similarity">
    <text evidence="9">Belongs to the SecE/SEC61-gamma family.</text>
</comment>
<name>A0A5J5L0R7_9MICC</name>
<evidence type="ECO:0000313" key="11">
    <source>
        <dbReference type="Proteomes" id="UP000325957"/>
    </source>
</evidence>
<keyword evidence="5 9" id="KW-0653">Protein transport</keyword>
<dbReference type="PANTHER" id="PTHR33910">
    <property type="entry name" value="PROTEIN TRANSLOCASE SUBUNIT SECE"/>
    <property type="match status" value="1"/>
</dbReference>
<dbReference type="HAMAP" id="MF_00422">
    <property type="entry name" value="SecE"/>
    <property type="match status" value="1"/>
</dbReference>
<dbReference type="GO" id="GO:0043952">
    <property type="term" value="P:protein transport by the Sec complex"/>
    <property type="evidence" value="ECO:0007669"/>
    <property type="project" value="UniProtKB-UniRule"/>
</dbReference>
<dbReference type="InterPro" id="IPR001901">
    <property type="entry name" value="Translocase_SecE/Sec61-g"/>
</dbReference>
<keyword evidence="3 9" id="KW-1003">Cell membrane</keyword>
<proteinExistence type="inferred from homology"/>
<dbReference type="InterPro" id="IPR005807">
    <property type="entry name" value="SecE_bac"/>
</dbReference>
<dbReference type="GO" id="GO:0008320">
    <property type="term" value="F:protein transmembrane transporter activity"/>
    <property type="evidence" value="ECO:0007669"/>
    <property type="project" value="UniProtKB-UniRule"/>
</dbReference>
<dbReference type="Pfam" id="PF00584">
    <property type="entry name" value="SecE"/>
    <property type="match status" value="1"/>
</dbReference>
<comment type="caution">
    <text evidence="10">The sequence shown here is derived from an EMBL/GenBank/DDBJ whole genome shotgun (WGS) entry which is preliminary data.</text>
</comment>
<keyword evidence="11" id="KW-1185">Reference proteome</keyword>
<dbReference type="Gene3D" id="1.20.5.1030">
    <property type="entry name" value="Preprotein translocase secy subunit"/>
    <property type="match status" value="1"/>
</dbReference>
<keyword evidence="6 9" id="KW-1133">Transmembrane helix</keyword>
<keyword evidence="7 9" id="KW-0811">Translocation</keyword>
<comment type="subunit">
    <text evidence="9">Component of the Sec protein translocase complex. Heterotrimer consisting of SecY, SecE and SecG subunits. The heterotrimers can form oligomers, although 1 heterotrimer is thought to be able to translocate proteins. Interacts with the ribosome. Interacts with SecDF, and other proteins may be involved. Interacts with SecA.</text>
</comment>
<dbReference type="EMBL" id="SZWF01000002">
    <property type="protein sequence ID" value="KAA9395228.1"/>
    <property type="molecule type" value="Genomic_DNA"/>
</dbReference>
<evidence type="ECO:0000256" key="9">
    <source>
        <dbReference type="HAMAP-Rule" id="MF_00422"/>
    </source>
</evidence>
<keyword evidence="4 9" id="KW-0812">Transmembrane</keyword>
<dbReference type="AlphaFoldDB" id="A0A5J5L0R7"/>
<dbReference type="RefSeq" id="WP_158032654.1">
    <property type="nucleotide sequence ID" value="NZ_ML708611.1"/>
</dbReference>
<comment type="function">
    <text evidence="9">Essential subunit of the Sec protein translocation channel SecYEG. Clamps together the 2 halves of SecY. May contact the channel plug during translocation.</text>
</comment>
<feature type="transmembrane region" description="Helical" evidence="9">
    <location>
        <begin position="47"/>
        <end position="68"/>
    </location>
</feature>